<dbReference type="PANTHER" id="PTHR38698">
    <property type="entry name" value="EXPRESSED PROTEIN"/>
    <property type="match status" value="1"/>
</dbReference>
<comment type="caution">
    <text evidence="2">The sequence shown here is derived from an EMBL/GenBank/DDBJ whole genome shotgun (WGS) entry which is preliminary data.</text>
</comment>
<dbReference type="InterPro" id="IPR031355">
    <property type="entry name" value="YBL010C/LAA2-like"/>
</dbReference>
<dbReference type="PANTHER" id="PTHR38698:SF1">
    <property type="entry name" value="FUNGAL PROTEIN"/>
    <property type="match status" value="1"/>
</dbReference>
<protein>
    <submittedName>
        <fullName evidence="2">Uncharacterized protein</fullName>
    </submittedName>
</protein>
<feature type="compositionally biased region" description="Low complexity" evidence="1">
    <location>
        <begin position="470"/>
        <end position="485"/>
    </location>
</feature>
<dbReference type="OrthoDB" id="5378975at2759"/>
<dbReference type="Proteomes" id="UP000886653">
    <property type="component" value="Unassembled WGS sequence"/>
</dbReference>
<feature type="compositionally biased region" description="Low complexity" evidence="1">
    <location>
        <begin position="368"/>
        <end position="377"/>
    </location>
</feature>
<reference evidence="2" key="1">
    <citation type="submission" date="2013-11" db="EMBL/GenBank/DDBJ databases">
        <title>Genome sequence of the fusiform rust pathogen reveals effectors for host alternation and coevolution with pine.</title>
        <authorList>
            <consortium name="DOE Joint Genome Institute"/>
            <person name="Smith K."/>
            <person name="Pendleton A."/>
            <person name="Kubisiak T."/>
            <person name="Anderson C."/>
            <person name="Salamov A."/>
            <person name="Aerts A."/>
            <person name="Riley R."/>
            <person name="Clum A."/>
            <person name="Lindquist E."/>
            <person name="Ence D."/>
            <person name="Campbell M."/>
            <person name="Kronenberg Z."/>
            <person name="Feau N."/>
            <person name="Dhillon B."/>
            <person name="Hamelin R."/>
            <person name="Burleigh J."/>
            <person name="Smith J."/>
            <person name="Yandell M."/>
            <person name="Nelson C."/>
            <person name="Grigoriev I."/>
            <person name="Davis J."/>
        </authorList>
    </citation>
    <scope>NUCLEOTIDE SEQUENCE</scope>
    <source>
        <strain evidence="2">G11</strain>
    </source>
</reference>
<organism evidence="2 3">
    <name type="scientific">Cronartium quercuum f. sp. fusiforme G11</name>
    <dbReference type="NCBI Taxonomy" id="708437"/>
    <lineage>
        <taxon>Eukaryota</taxon>
        <taxon>Fungi</taxon>
        <taxon>Dikarya</taxon>
        <taxon>Basidiomycota</taxon>
        <taxon>Pucciniomycotina</taxon>
        <taxon>Pucciniomycetes</taxon>
        <taxon>Pucciniales</taxon>
        <taxon>Coleosporiaceae</taxon>
        <taxon>Cronartium</taxon>
    </lineage>
</organism>
<feature type="region of interest" description="Disordered" evidence="1">
    <location>
        <begin position="350"/>
        <end position="386"/>
    </location>
</feature>
<gene>
    <name evidence="2" type="ORF">CROQUDRAFT_654389</name>
</gene>
<dbReference type="Pfam" id="PF17104">
    <property type="entry name" value="YBL010C_LAA2"/>
    <property type="match status" value="1"/>
</dbReference>
<feature type="compositionally biased region" description="Acidic residues" evidence="1">
    <location>
        <begin position="160"/>
        <end position="171"/>
    </location>
</feature>
<feature type="compositionally biased region" description="Low complexity" evidence="1">
    <location>
        <begin position="503"/>
        <end position="513"/>
    </location>
</feature>
<feature type="region of interest" description="Disordered" evidence="1">
    <location>
        <begin position="147"/>
        <end position="182"/>
    </location>
</feature>
<evidence type="ECO:0000256" key="1">
    <source>
        <dbReference type="SAM" id="MobiDB-lite"/>
    </source>
</evidence>
<feature type="region of interest" description="Disordered" evidence="1">
    <location>
        <begin position="41"/>
        <end position="90"/>
    </location>
</feature>
<evidence type="ECO:0000313" key="2">
    <source>
        <dbReference type="EMBL" id="KAG0148814.1"/>
    </source>
</evidence>
<feature type="compositionally biased region" description="Basic and acidic residues" evidence="1">
    <location>
        <begin position="172"/>
        <end position="182"/>
    </location>
</feature>
<proteinExistence type="predicted"/>
<dbReference type="EMBL" id="MU167233">
    <property type="protein sequence ID" value="KAG0148814.1"/>
    <property type="molecule type" value="Genomic_DNA"/>
</dbReference>
<feature type="region of interest" description="Disordered" evidence="1">
    <location>
        <begin position="464"/>
        <end position="521"/>
    </location>
</feature>
<name>A0A9P6NMU1_9BASI</name>
<evidence type="ECO:0000313" key="3">
    <source>
        <dbReference type="Proteomes" id="UP000886653"/>
    </source>
</evidence>
<dbReference type="AlphaFoldDB" id="A0A9P6NMU1"/>
<sequence length="521" mass="56883">MNFNSNWDEPESEVDVWSNSLTSTNLLQIQTSHLNQNEPIQALSSPTNQSDHSSTPTITHLNLSDTQGSFDNNTQLTPTAEPSSSPIQPTNQLSIYTDALSSPLPIIDSELSPISPSMVFSSPSEDSTSFQSVFSTSAINSTSAHQDLNLTLDPPSHGFDDDDDDFGDFDEPSDRTEDDGQFRDFGEFAPLQLSLATSTSPNRPSRPIVPFKLPPHINLESLRTALAPALDSLFDSRLTESLENSPWLIEDQVPSTLTRNLPKKSGSRPAPPSILSHSDSLQQEWNGLIENRNGLGGALDWKRSQIRRHHLVNLGIPVDLNDFLMPTPVSKQRLSLETRSLSQDLLHPTTSFPSSRLHPSLPCPPTSTPICTSNPSPRNGDLNGPIVSVDRQRCSELIAITEDELRMISVEKLIAIRTELTNLNSSVSDLLAQTLHKRDKLSQDNESYNTMISDLVSAAQRIKMGSPNPSKRSSSIQLGSSSITSAGSGRWRTAFGGTHTSRVPSPSVSATSESSKRFSVL</sequence>
<keyword evidence="3" id="KW-1185">Reference proteome</keyword>
<accession>A0A9P6NMU1</accession>